<dbReference type="PANTHER" id="PTHR21447">
    <property type="entry name" value="RING-TYPE DOMAIN-CONTAINING PROTEIN-RELATED"/>
    <property type="match status" value="1"/>
</dbReference>
<sequence>MSRFLKIPNEAYTRRCLSQRFIRYNFYEPNVEFGILPEDPEKTELDFLQSVLRNMGPNSRMYGSAQELLENLKIYANFPGNDNFFDTKYEPYQNSPTFYYSLKDSDKYVAKPDLFVILQNIMFIISDTPGFSFLSILIGHLKLQEQRLGSNFEFVKCDESILEAFYNSMLRIVNMHKITDDEFEKTRAKYEQMSVDEILKDLKKLTPKSWDKNEDETMRRLTNFVTHASDSTQKSIIFAQLAAISVSCIRAVERVVDYDGEIYCLHHSISYFRKKITVRVFEDGKERFVMNKELFDAFIASGFECSPIGGDYCYTTAMRDVYREFKQYIQDIEFIRYPITRAKHRATPVKAPSIDGAESLVILAIDAFFEIFRYSIFRLKLLQLESKGFELLKQMIPVFLQLNDNSNTVYFIPLLMFDEFEKQYYQEINNSHSGPLTEVLDVGKDGFTVEHLKEELVNCGLTRYCPEAIEHAEAVYSEVNRIKKEGILRTCDMFDAIEHCSLLCVLEQIPEVSVDVICVLLVLVLKNLNFFGFRKLNFQGLNIFCPGNGQICTWYVFQVILTWWTNFCKLGFLGHHVKIS</sequence>
<dbReference type="GO" id="GO:0045121">
    <property type="term" value="C:membrane raft"/>
    <property type="evidence" value="ECO:0007669"/>
    <property type="project" value="TreeGrafter"/>
</dbReference>
<comment type="caution">
    <text evidence="2">The sequence shown here is derived from an EMBL/GenBank/DDBJ whole genome shotgun (WGS) entry which is preliminary data.</text>
</comment>
<dbReference type="EMBL" id="PDUG01000002">
    <property type="protein sequence ID" value="PIC43724.1"/>
    <property type="molecule type" value="Genomic_DNA"/>
</dbReference>
<reference evidence="3" key="1">
    <citation type="submission" date="2017-10" db="EMBL/GenBank/DDBJ databases">
        <title>Rapid genome shrinkage in a self-fertile nematode reveals novel sperm competition proteins.</title>
        <authorList>
            <person name="Yin D."/>
            <person name="Schwarz E.M."/>
            <person name="Thomas C.G."/>
            <person name="Felde R.L."/>
            <person name="Korf I.F."/>
            <person name="Cutter A.D."/>
            <person name="Schartner C.M."/>
            <person name="Ralston E.J."/>
            <person name="Meyer B.J."/>
            <person name="Haag E.S."/>
        </authorList>
    </citation>
    <scope>NUCLEOTIDE SEQUENCE [LARGE SCALE GENOMIC DNA]</scope>
    <source>
        <strain evidence="3">JU1422</strain>
    </source>
</reference>
<evidence type="ECO:0000313" key="3">
    <source>
        <dbReference type="Proteomes" id="UP000230233"/>
    </source>
</evidence>
<name>A0A2G5UW25_9PELO</name>
<dbReference type="AlphaFoldDB" id="A0A2G5UW25"/>
<accession>A0A2G5UW25</accession>
<protein>
    <recommendedName>
        <fullName evidence="1">DUF7809 domain-containing protein</fullName>
    </recommendedName>
</protein>
<dbReference type="GO" id="GO:0045087">
    <property type="term" value="P:innate immune response"/>
    <property type="evidence" value="ECO:0007669"/>
    <property type="project" value="TreeGrafter"/>
</dbReference>
<keyword evidence="3" id="KW-1185">Reference proteome</keyword>
<dbReference type="InterPro" id="IPR056711">
    <property type="entry name" value="DUF7809"/>
</dbReference>
<evidence type="ECO:0000313" key="2">
    <source>
        <dbReference type="EMBL" id="PIC43724.1"/>
    </source>
</evidence>
<evidence type="ECO:0000259" key="1">
    <source>
        <dbReference type="Pfam" id="PF25100"/>
    </source>
</evidence>
<dbReference type="Pfam" id="PF25100">
    <property type="entry name" value="DUF7809"/>
    <property type="match status" value="1"/>
</dbReference>
<proteinExistence type="predicted"/>
<dbReference type="PANTHER" id="PTHR21447:SF13">
    <property type="entry name" value="RING-TYPE DOMAIN-CONTAINING PROTEIN"/>
    <property type="match status" value="1"/>
</dbReference>
<feature type="domain" description="DUF7809" evidence="1">
    <location>
        <begin position="108"/>
        <end position="260"/>
    </location>
</feature>
<gene>
    <name evidence="2" type="primary">Cnig_chr_II.g4353</name>
    <name evidence="2" type="ORF">B9Z55_004353</name>
</gene>
<organism evidence="2 3">
    <name type="scientific">Caenorhabditis nigoni</name>
    <dbReference type="NCBI Taxonomy" id="1611254"/>
    <lineage>
        <taxon>Eukaryota</taxon>
        <taxon>Metazoa</taxon>
        <taxon>Ecdysozoa</taxon>
        <taxon>Nematoda</taxon>
        <taxon>Chromadorea</taxon>
        <taxon>Rhabditida</taxon>
        <taxon>Rhabditina</taxon>
        <taxon>Rhabditomorpha</taxon>
        <taxon>Rhabditoidea</taxon>
        <taxon>Rhabditidae</taxon>
        <taxon>Peloderinae</taxon>
        <taxon>Caenorhabditis</taxon>
    </lineage>
</organism>
<dbReference type="Proteomes" id="UP000230233">
    <property type="component" value="Chromosome II"/>
</dbReference>
<dbReference type="OrthoDB" id="10536555at2759"/>